<feature type="domain" description="Methyltransferase type 11" evidence="4">
    <location>
        <begin position="97"/>
        <end position="164"/>
    </location>
</feature>
<dbReference type="SUPFAM" id="SSF53335">
    <property type="entry name" value="S-adenosyl-L-methionine-dependent methyltransferases"/>
    <property type="match status" value="1"/>
</dbReference>
<proteinExistence type="predicted"/>
<comment type="caution">
    <text evidence="5">The sequence shown here is derived from an EMBL/GenBank/DDBJ whole genome shotgun (WGS) entry which is preliminary data.</text>
</comment>
<dbReference type="Gene3D" id="3.40.50.150">
    <property type="entry name" value="Vaccinia Virus protein VP39"/>
    <property type="match status" value="1"/>
</dbReference>
<dbReference type="InterPro" id="IPR013216">
    <property type="entry name" value="Methyltransf_11"/>
</dbReference>
<keyword evidence="6" id="KW-1185">Reference proteome</keyword>
<dbReference type="PANTHER" id="PTHR44943">
    <property type="entry name" value="CELLULOSE SYNTHASE OPERON PROTEIN C"/>
    <property type="match status" value="1"/>
</dbReference>
<keyword evidence="1" id="KW-0677">Repeat</keyword>
<dbReference type="Pfam" id="PF13181">
    <property type="entry name" value="TPR_8"/>
    <property type="match status" value="1"/>
</dbReference>
<dbReference type="PROSITE" id="PS50293">
    <property type="entry name" value="TPR_REGION"/>
    <property type="match status" value="1"/>
</dbReference>
<feature type="repeat" description="TPR" evidence="3">
    <location>
        <begin position="396"/>
        <end position="429"/>
    </location>
</feature>
<reference evidence="5 6" key="1">
    <citation type="journal article" date="2022" name="Front. Microbiol.">
        <title>High genomic differentiation and limited gene flow indicate recent cryptic speciation within the genus Laspinema (cyanobacteria).</title>
        <authorList>
            <person name="Stanojkovic A."/>
            <person name="Skoupy S."/>
            <person name="Skaloud P."/>
            <person name="Dvorak P."/>
        </authorList>
    </citation>
    <scope>NUCLEOTIDE SEQUENCE [LARGE SCALE GENOMIC DNA]</scope>
    <source>
        <strain evidence="5 6">D2a</strain>
    </source>
</reference>
<gene>
    <name evidence="5" type="ORF">NG799_01425</name>
</gene>
<dbReference type="InterPro" id="IPR051685">
    <property type="entry name" value="Ycf3/AcsC/BcsC/TPR_MFPF"/>
</dbReference>
<dbReference type="PROSITE" id="PS50005">
    <property type="entry name" value="TPR"/>
    <property type="match status" value="2"/>
</dbReference>
<dbReference type="InterPro" id="IPR029063">
    <property type="entry name" value="SAM-dependent_MTases_sf"/>
</dbReference>
<dbReference type="PANTHER" id="PTHR44943:SF8">
    <property type="entry name" value="TPR REPEAT-CONTAINING PROTEIN MJ0263"/>
    <property type="match status" value="1"/>
</dbReference>
<dbReference type="SMART" id="SM00028">
    <property type="entry name" value="TPR"/>
    <property type="match status" value="3"/>
</dbReference>
<dbReference type="SUPFAM" id="SSF48452">
    <property type="entry name" value="TPR-like"/>
    <property type="match status" value="1"/>
</dbReference>
<evidence type="ECO:0000313" key="6">
    <source>
        <dbReference type="Proteomes" id="UP001525890"/>
    </source>
</evidence>
<organism evidence="5 6">
    <name type="scientific">Laspinema palackyanum D2a</name>
    <dbReference type="NCBI Taxonomy" id="2953684"/>
    <lineage>
        <taxon>Bacteria</taxon>
        <taxon>Bacillati</taxon>
        <taxon>Cyanobacteriota</taxon>
        <taxon>Cyanophyceae</taxon>
        <taxon>Oscillatoriophycideae</taxon>
        <taxon>Oscillatoriales</taxon>
        <taxon>Laspinemataceae</taxon>
        <taxon>Laspinema</taxon>
        <taxon>Laspinema palackyanum</taxon>
    </lineage>
</organism>
<dbReference type="EMBL" id="JAMXFF010000002">
    <property type="protein sequence ID" value="MCT7964991.1"/>
    <property type="molecule type" value="Genomic_DNA"/>
</dbReference>
<evidence type="ECO:0000256" key="3">
    <source>
        <dbReference type="PROSITE-ProRule" id="PRU00339"/>
    </source>
</evidence>
<evidence type="ECO:0000313" key="5">
    <source>
        <dbReference type="EMBL" id="MCT7964991.1"/>
    </source>
</evidence>
<feature type="repeat" description="TPR" evidence="3">
    <location>
        <begin position="430"/>
        <end position="463"/>
    </location>
</feature>
<sequence>MKYEKQLKQEIYRYNNVENIHDLPRAFHYISNKYLTQIVANITGFYNFKDFFASEIKKYATQTESTLRIASIGSGNCNEELDLCQRVELGSKVVFDCYEINPTLLKMGKEKAYSLGIEMNFFQQDFNKIAFYKQYDGFFANHSLHHVVELEKLFQAIQGSGKPGYFFLVNDMIGRNGHMSWPNAQSFLESFWSSLPKRLKWNAFFNKFDGKIPNFDCSQEGFEGIRAQDILRLLNEYFKFEYFVPFFSVINRIIDRTYGHNFKVDEYDPCNDIPLLEYLWYMDEHFLSAKYLPPTQIIAKVVDPRLEGVNLKSRFYERIEEACYSNYVGLPDVSDINTGKEGKEKSADLTVRIETPVSSENAVSNFQMGNELSRKGKLEEAIAYYRNAIVQNSNFSWIHHNLAEALVKQGQLDEAIACYRRALELNPNSAWSYYNLGEVLTKQGNIEEATTCYRISRELNPHFSDFDQPLQ</sequence>
<evidence type="ECO:0000256" key="1">
    <source>
        <dbReference type="ARBA" id="ARBA00022737"/>
    </source>
</evidence>
<dbReference type="Pfam" id="PF13414">
    <property type="entry name" value="TPR_11"/>
    <property type="match status" value="1"/>
</dbReference>
<dbReference type="RefSeq" id="WP_368004747.1">
    <property type="nucleotide sequence ID" value="NZ_JAMXFF010000002.1"/>
</dbReference>
<dbReference type="InterPro" id="IPR011990">
    <property type="entry name" value="TPR-like_helical_dom_sf"/>
</dbReference>
<accession>A0ABT2MJS8</accession>
<dbReference type="Pfam" id="PF08241">
    <property type="entry name" value="Methyltransf_11"/>
    <property type="match status" value="1"/>
</dbReference>
<evidence type="ECO:0000256" key="2">
    <source>
        <dbReference type="ARBA" id="ARBA00022803"/>
    </source>
</evidence>
<dbReference type="InterPro" id="IPR019734">
    <property type="entry name" value="TPR_rpt"/>
</dbReference>
<dbReference type="Proteomes" id="UP001525890">
    <property type="component" value="Unassembled WGS sequence"/>
</dbReference>
<evidence type="ECO:0000259" key="4">
    <source>
        <dbReference type="Pfam" id="PF08241"/>
    </source>
</evidence>
<keyword evidence="2 3" id="KW-0802">TPR repeat</keyword>
<dbReference type="CDD" id="cd02440">
    <property type="entry name" value="AdoMet_MTases"/>
    <property type="match status" value="1"/>
</dbReference>
<protein>
    <submittedName>
        <fullName evidence="5">Tetratricopeptide repeat protein</fullName>
    </submittedName>
</protein>
<dbReference type="Gene3D" id="1.25.40.10">
    <property type="entry name" value="Tetratricopeptide repeat domain"/>
    <property type="match status" value="1"/>
</dbReference>
<name>A0ABT2MJS8_9CYAN</name>